<dbReference type="Pfam" id="PF00001">
    <property type="entry name" value="7tm_1"/>
    <property type="match status" value="1"/>
</dbReference>
<keyword evidence="3" id="KW-1003">Cell membrane</keyword>
<evidence type="ECO:0000256" key="4">
    <source>
        <dbReference type="ARBA" id="ARBA00022692"/>
    </source>
</evidence>
<keyword evidence="6" id="KW-0297">G-protein coupled receptor</keyword>
<dbReference type="CDD" id="cd00637">
    <property type="entry name" value="7tm_classA_rhodopsin-like"/>
    <property type="match status" value="1"/>
</dbReference>
<comment type="caution">
    <text evidence="13">The sequence shown here is derived from an EMBL/GenBank/DDBJ whole genome shotgun (WGS) entry which is preliminary data.</text>
</comment>
<keyword evidence="9" id="KW-0325">Glycoprotein</keyword>
<evidence type="ECO:0000256" key="11">
    <source>
        <dbReference type="SAM" id="Phobius"/>
    </source>
</evidence>
<accession>A0A8X6FI00</accession>
<dbReference type="Gene3D" id="1.20.1070.10">
    <property type="entry name" value="Rhodopsin 7-helix transmembrane proteins"/>
    <property type="match status" value="1"/>
</dbReference>
<proteinExistence type="inferred from homology"/>
<dbReference type="PANTHER" id="PTHR24246">
    <property type="entry name" value="OLFACTORY RECEPTOR AND ADENOSINE RECEPTOR"/>
    <property type="match status" value="1"/>
</dbReference>
<feature type="transmembrane region" description="Helical" evidence="11">
    <location>
        <begin position="305"/>
        <end position="329"/>
    </location>
</feature>
<keyword evidence="7 11" id="KW-0472">Membrane</keyword>
<keyword evidence="4 11" id="KW-0812">Transmembrane</keyword>
<dbReference type="EMBL" id="BMAO01022261">
    <property type="protein sequence ID" value="GFQ80677.1"/>
    <property type="molecule type" value="Genomic_DNA"/>
</dbReference>
<gene>
    <name evidence="13" type="primary">AVEN_155711_1</name>
    <name evidence="13" type="ORF">TNCT_86561</name>
</gene>
<protein>
    <submittedName>
        <fullName evidence="13">G_PROTEIN_RECEP_F1_2 domain-containing protein</fullName>
    </submittedName>
</protein>
<sequence length="425" mass="47775">MRGLPLDEHRIRHAASRFALRDYNEHPHLDHDCWSLQHPIDCKNLLLNNTSLQLNIQALDDGGKDFDVNGSSTVVPLVSALSPEEDNVKILYQTVVPVMLTACFLSMLFNLVIVFSVKWVRRLSPTLYLSLSLAVADAYASLVIGIGLVINSLLPTVYGMNLGLFNHCYILVLEAFRLGGVVIIVLHLLALAVNHYIGILKPLHYAATVTRRTAIIAIAAMWVIPVVFFLTYFSLVPNDGFQSHYCSRVDFLLRVPFRVTTSVLFFVPLVLMSGMYTHMFILVRKHQRGLLQTPTSRQLHKNVKATITTLLILGTYILGWMPAVLYFILTCLDCPVPYPEIPLWVRIPTGIFINSMIVVKSFVDPIIYVVRMPEIKNAMGAIWRTRCGAHTSLATEFPLHSRTDIHRVTFNVVSRKAKINGVSPC</sequence>
<dbReference type="PANTHER" id="PTHR24246:SF27">
    <property type="entry name" value="ADENOSINE RECEPTOR, ISOFORM A"/>
    <property type="match status" value="1"/>
</dbReference>
<evidence type="ECO:0000256" key="3">
    <source>
        <dbReference type="ARBA" id="ARBA00022475"/>
    </source>
</evidence>
<evidence type="ECO:0000256" key="7">
    <source>
        <dbReference type="ARBA" id="ARBA00023136"/>
    </source>
</evidence>
<evidence type="ECO:0000256" key="10">
    <source>
        <dbReference type="ARBA" id="ARBA00023224"/>
    </source>
</evidence>
<evidence type="ECO:0000313" key="13">
    <source>
        <dbReference type="EMBL" id="GFQ80677.1"/>
    </source>
</evidence>
<keyword evidence="10" id="KW-0807">Transducer</keyword>
<keyword evidence="8" id="KW-0675">Receptor</keyword>
<evidence type="ECO:0000256" key="8">
    <source>
        <dbReference type="ARBA" id="ARBA00023170"/>
    </source>
</evidence>
<comment type="similarity">
    <text evidence="2">Belongs to the G-protein coupled receptor 1 family.</text>
</comment>
<feature type="domain" description="G-protein coupled receptors family 1 profile" evidence="12">
    <location>
        <begin position="109"/>
        <end position="368"/>
    </location>
</feature>
<feature type="transmembrane region" description="Helical" evidence="11">
    <location>
        <begin position="349"/>
        <end position="370"/>
    </location>
</feature>
<evidence type="ECO:0000256" key="2">
    <source>
        <dbReference type="ARBA" id="ARBA00010663"/>
    </source>
</evidence>
<dbReference type="InterPro" id="IPR017452">
    <property type="entry name" value="GPCR_Rhodpsn_7TM"/>
</dbReference>
<feature type="transmembrane region" description="Helical" evidence="11">
    <location>
        <begin position="90"/>
        <end position="115"/>
    </location>
</feature>
<dbReference type="InterPro" id="IPR000276">
    <property type="entry name" value="GPCR_Rhodpsn"/>
</dbReference>
<dbReference type="GO" id="GO:0004930">
    <property type="term" value="F:G protein-coupled receptor activity"/>
    <property type="evidence" value="ECO:0007669"/>
    <property type="project" value="UniProtKB-KW"/>
</dbReference>
<feature type="transmembrane region" description="Helical" evidence="11">
    <location>
        <begin position="127"/>
        <end position="150"/>
    </location>
</feature>
<comment type="subcellular location">
    <subcellularLocation>
        <location evidence="1">Cell membrane</location>
        <topology evidence="1">Multi-pass membrane protein</topology>
    </subcellularLocation>
</comment>
<feature type="transmembrane region" description="Helical" evidence="11">
    <location>
        <begin position="263"/>
        <end position="284"/>
    </location>
</feature>
<dbReference type="AlphaFoldDB" id="A0A8X6FI00"/>
<evidence type="ECO:0000256" key="6">
    <source>
        <dbReference type="ARBA" id="ARBA00023040"/>
    </source>
</evidence>
<dbReference type="PROSITE" id="PS50262">
    <property type="entry name" value="G_PROTEIN_RECEP_F1_2"/>
    <property type="match status" value="1"/>
</dbReference>
<dbReference type="Proteomes" id="UP000887116">
    <property type="component" value="Unassembled WGS sequence"/>
</dbReference>
<evidence type="ECO:0000259" key="12">
    <source>
        <dbReference type="PROSITE" id="PS50262"/>
    </source>
</evidence>
<evidence type="ECO:0000256" key="9">
    <source>
        <dbReference type="ARBA" id="ARBA00023180"/>
    </source>
</evidence>
<feature type="transmembrane region" description="Helical" evidence="11">
    <location>
        <begin position="170"/>
        <end position="193"/>
    </location>
</feature>
<feature type="transmembrane region" description="Helical" evidence="11">
    <location>
        <begin position="214"/>
        <end position="235"/>
    </location>
</feature>
<keyword evidence="14" id="KW-1185">Reference proteome</keyword>
<reference evidence="13" key="1">
    <citation type="submission" date="2020-07" db="EMBL/GenBank/DDBJ databases">
        <title>Multicomponent nature underlies the extraordinary mechanical properties of spider dragline silk.</title>
        <authorList>
            <person name="Kono N."/>
            <person name="Nakamura H."/>
            <person name="Mori M."/>
            <person name="Yoshida Y."/>
            <person name="Ohtoshi R."/>
            <person name="Malay A.D."/>
            <person name="Moran D.A.P."/>
            <person name="Tomita M."/>
            <person name="Numata K."/>
            <person name="Arakawa K."/>
        </authorList>
    </citation>
    <scope>NUCLEOTIDE SEQUENCE</scope>
</reference>
<organism evidence="13 14">
    <name type="scientific">Trichonephila clavata</name>
    <name type="common">Joro spider</name>
    <name type="synonym">Nephila clavata</name>
    <dbReference type="NCBI Taxonomy" id="2740835"/>
    <lineage>
        <taxon>Eukaryota</taxon>
        <taxon>Metazoa</taxon>
        <taxon>Ecdysozoa</taxon>
        <taxon>Arthropoda</taxon>
        <taxon>Chelicerata</taxon>
        <taxon>Arachnida</taxon>
        <taxon>Araneae</taxon>
        <taxon>Araneomorphae</taxon>
        <taxon>Entelegynae</taxon>
        <taxon>Araneoidea</taxon>
        <taxon>Nephilidae</taxon>
        <taxon>Trichonephila</taxon>
    </lineage>
</organism>
<name>A0A8X6FI00_TRICU</name>
<dbReference type="GO" id="GO:0005886">
    <property type="term" value="C:plasma membrane"/>
    <property type="evidence" value="ECO:0007669"/>
    <property type="project" value="UniProtKB-SubCell"/>
</dbReference>
<dbReference type="SUPFAM" id="SSF81321">
    <property type="entry name" value="Family A G protein-coupled receptor-like"/>
    <property type="match status" value="1"/>
</dbReference>
<keyword evidence="5 11" id="KW-1133">Transmembrane helix</keyword>
<evidence type="ECO:0000256" key="1">
    <source>
        <dbReference type="ARBA" id="ARBA00004651"/>
    </source>
</evidence>
<evidence type="ECO:0000256" key="5">
    <source>
        <dbReference type="ARBA" id="ARBA00022989"/>
    </source>
</evidence>
<dbReference type="OrthoDB" id="9894375at2759"/>
<evidence type="ECO:0000313" key="14">
    <source>
        <dbReference type="Proteomes" id="UP000887116"/>
    </source>
</evidence>
<dbReference type="PRINTS" id="PR00237">
    <property type="entry name" value="GPCRRHODOPSN"/>
</dbReference>